<dbReference type="InterPro" id="IPR003615">
    <property type="entry name" value="HNH_nuc"/>
</dbReference>
<keyword evidence="2" id="KW-0378">Hydrolase</keyword>
<name>A0ABY3X4D3_9GAMM</name>
<reference evidence="2 3" key="1">
    <citation type="submission" date="2022-03" db="EMBL/GenBank/DDBJ databases">
        <title>Ignatzschineria rhizosphaerae HR5S32.</title>
        <authorList>
            <person name="Sun J.Q."/>
            <person name="Feng J.Y."/>
        </authorList>
    </citation>
    <scope>NUCLEOTIDE SEQUENCE [LARGE SCALE GENOMIC DNA]</scope>
    <source>
        <strain evidence="2 3">HR5S32</strain>
    </source>
</reference>
<dbReference type="Proteomes" id="UP000829542">
    <property type="component" value="Chromosome"/>
</dbReference>
<dbReference type="RefSeq" id="WP_242148642.1">
    <property type="nucleotide sequence ID" value="NZ_CP093379.1"/>
</dbReference>
<accession>A0ABY3X4D3</accession>
<sequence>MSRGINKVDEFQLYLDGNSIPEVHEKTGIPLSTLRFRFQKAGILRSRADGVRLAEKKGRISRPLKGQTRIFSQEWKDNIRKGKLELGRLTANGTRVNSNGYAEFTRGKFKGELVHRTVMSNWIGRELFSDEIVHHIDRDKLNNDIDNLALLSESGHGRIHRFEDQLAGIERERNQDGTWG</sequence>
<keyword evidence="2" id="KW-0255">Endonuclease</keyword>
<protein>
    <submittedName>
        <fullName evidence="2">HNH endonuclease</fullName>
    </submittedName>
</protein>
<feature type="domain" description="HNH nuclease" evidence="1">
    <location>
        <begin position="113"/>
        <end position="158"/>
    </location>
</feature>
<dbReference type="SUPFAM" id="SSF54060">
    <property type="entry name" value="His-Me finger endonucleases"/>
    <property type="match status" value="1"/>
</dbReference>
<dbReference type="Gene3D" id="3.90.75.20">
    <property type="match status" value="1"/>
</dbReference>
<organism evidence="2 3">
    <name type="scientific">Ignatzschineria rhizosphaerae</name>
    <dbReference type="NCBI Taxonomy" id="2923279"/>
    <lineage>
        <taxon>Bacteria</taxon>
        <taxon>Pseudomonadati</taxon>
        <taxon>Pseudomonadota</taxon>
        <taxon>Gammaproteobacteria</taxon>
        <taxon>Cardiobacteriales</taxon>
        <taxon>Ignatzschineriaceae</taxon>
        <taxon>Ignatzschineria</taxon>
    </lineage>
</organism>
<dbReference type="Pfam" id="PF13392">
    <property type="entry name" value="HNH_3"/>
    <property type="match status" value="1"/>
</dbReference>
<evidence type="ECO:0000313" key="2">
    <source>
        <dbReference type="EMBL" id="UNM95902.1"/>
    </source>
</evidence>
<dbReference type="EMBL" id="CP093379">
    <property type="protein sequence ID" value="UNM95902.1"/>
    <property type="molecule type" value="Genomic_DNA"/>
</dbReference>
<proteinExistence type="predicted"/>
<dbReference type="InterPro" id="IPR044925">
    <property type="entry name" value="His-Me_finger_sf"/>
</dbReference>
<evidence type="ECO:0000259" key="1">
    <source>
        <dbReference type="Pfam" id="PF13392"/>
    </source>
</evidence>
<evidence type="ECO:0000313" key="3">
    <source>
        <dbReference type="Proteomes" id="UP000829542"/>
    </source>
</evidence>
<keyword evidence="2" id="KW-0540">Nuclease</keyword>
<gene>
    <name evidence="2" type="ORF">MMG00_11975</name>
</gene>
<keyword evidence="3" id="KW-1185">Reference proteome</keyword>
<dbReference type="GO" id="GO:0004519">
    <property type="term" value="F:endonuclease activity"/>
    <property type="evidence" value="ECO:0007669"/>
    <property type="project" value="UniProtKB-KW"/>
</dbReference>